<dbReference type="GO" id="GO:0005737">
    <property type="term" value="C:cytoplasm"/>
    <property type="evidence" value="ECO:0007669"/>
    <property type="project" value="UniProtKB-SubCell"/>
</dbReference>
<evidence type="ECO:0000256" key="6">
    <source>
        <dbReference type="ARBA" id="ARBA00022840"/>
    </source>
</evidence>
<dbReference type="GO" id="GO:0009252">
    <property type="term" value="P:peptidoglycan biosynthetic process"/>
    <property type="evidence" value="ECO:0007669"/>
    <property type="project" value="UniProtKB-UniRule"/>
</dbReference>
<dbReference type="GO" id="GO:0008764">
    <property type="term" value="F:UDP-N-acetylmuramoylalanine-D-glutamate ligase activity"/>
    <property type="evidence" value="ECO:0007669"/>
    <property type="project" value="UniProtKB-UniRule"/>
</dbReference>
<dbReference type="GO" id="GO:0008360">
    <property type="term" value="P:regulation of cell shape"/>
    <property type="evidence" value="ECO:0007669"/>
    <property type="project" value="UniProtKB-KW"/>
</dbReference>
<keyword evidence="4 7" id="KW-0436">Ligase</keyword>
<dbReference type="AlphaFoldDB" id="A0A413SYI1"/>
<comment type="caution">
    <text evidence="11">The sequence shown here is derived from an EMBL/GenBank/DDBJ whole genome shotgun (WGS) entry which is preliminary data.</text>
</comment>
<evidence type="ECO:0000313" key="11">
    <source>
        <dbReference type="EMBL" id="RHA74808.1"/>
    </source>
</evidence>
<dbReference type="Proteomes" id="UP000283855">
    <property type="component" value="Unassembled WGS sequence"/>
</dbReference>
<dbReference type="Pfam" id="PF02875">
    <property type="entry name" value="Mur_ligase_C"/>
    <property type="match status" value="1"/>
</dbReference>
<keyword evidence="3 7" id="KW-0963">Cytoplasm</keyword>
<sequence>MAKRIVILGAGESGAGAAVLAKKQGFDTFVSDMSQIKDKYKKMLDERDIPWEEGHHTESLILNADEVIKSPGIPNDAPLILKLKEQGTPIISEIEFAGRYTQAKMICITGSNGKTTTTSLIYHIFKKAGLNVGLAGNIGQSLAFQVAECNYDYYVIELSSFQLDNMYKFHANIAVLMNITPDHLDRYGYQMQNYVDAKFRIIQNQTDADAFIFWNDDPVIQRELHKYGIHGHYYPFAEKREEGLAAFVEENKVYFTEPIAFNMEQEELALTGTHNLFNSMAAGISANIAGIRKECIREALNDFKGVEHRLEKVCRVRGVEYINDSKATNVNSCWYALQSMKTKTVLILGGKDKGNDYNEIADLVREKCSGLIFMGLHNEKLHDFFDSFGLPIVDVQSMKDAVDAAYQMAKKGETVLLSPCCASFDLFKSYEDRGDQFKKYVREL</sequence>
<keyword evidence="7 8" id="KW-0131">Cell cycle</keyword>
<dbReference type="InterPro" id="IPR036615">
    <property type="entry name" value="Mur_ligase_C_dom_sf"/>
</dbReference>
<dbReference type="Gene3D" id="3.40.50.720">
    <property type="entry name" value="NAD(P)-binding Rossmann-like Domain"/>
    <property type="match status" value="1"/>
</dbReference>
<dbReference type="SUPFAM" id="SSF53244">
    <property type="entry name" value="MurD-like peptide ligases, peptide-binding domain"/>
    <property type="match status" value="1"/>
</dbReference>
<feature type="domain" description="Mur ligase central" evidence="10">
    <location>
        <begin position="108"/>
        <end position="284"/>
    </location>
</feature>
<dbReference type="Gene3D" id="3.90.190.20">
    <property type="entry name" value="Mur ligase, C-terminal domain"/>
    <property type="match status" value="1"/>
</dbReference>
<name>A0A413SYI1_9BACT</name>
<dbReference type="Gene3D" id="3.40.1190.10">
    <property type="entry name" value="Mur-like, catalytic domain"/>
    <property type="match status" value="1"/>
</dbReference>
<dbReference type="HAMAP" id="MF_00639">
    <property type="entry name" value="MurD"/>
    <property type="match status" value="1"/>
</dbReference>
<dbReference type="PANTHER" id="PTHR43692:SF1">
    <property type="entry name" value="UDP-N-ACETYLMURAMOYLALANINE--D-GLUTAMATE LIGASE"/>
    <property type="match status" value="1"/>
</dbReference>
<evidence type="ECO:0000259" key="10">
    <source>
        <dbReference type="Pfam" id="PF08245"/>
    </source>
</evidence>
<dbReference type="UniPathway" id="UPA00219"/>
<evidence type="ECO:0000256" key="7">
    <source>
        <dbReference type="HAMAP-Rule" id="MF_00639"/>
    </source>
</evidence>
<dbReference type="GO" id="GO:0005524">
    <property type="term" value="F:ATP binding"/>
    <property type="evidence" value="ECO:0007669"/>
    <property type="project" value="UniProtKB-UniRule"/>
</dbReference>
<dbReference type="InterPro" id="IPR004101">
    <property type="entry name" value="Mur_ligase_C"/>
</dbReference>
<evidence type="ECO:0000256" key="3">
    <source>
        <dbReference type="ARBA" id="ARBA00022490"/>
    </source>
</evidence>
<dbReference type="SUPFAM" id="SSF51984">
    <property type="entry name" value="MurCD N-terminal domain"/>
    <property type="match status" value="1"/>
</dbReference>
<dbReference type="NCBIfam" id="TIGR01087">
    <property type="entry name" value="murD"/>
    <property type="match status" value="1"/>
</dbReference>
<feature type="binding site" evidence="7">
    <location>
        <begin position="110"/>
        <end position="116"/>
    </location>
    <ligand>
        <name>ATP</name>
        <dbReference type="ChEBI" id="CHEBI:30616"/>
    </ligand>
</feature>
<dbReference type="PANTHER" id="PTHR43692">
    <property type="entry name" value="UDP-N-ACETYLMURAMOYLALANINE--D-GLUTAMATE LIGASE"/>
    <property type="match status" value="1"/>
</dbReference>
<comment type="subcellular location">
    <subcellularLocation>
        <location evidence="1 7 8">Cytoplasm</location>
    </subcellularLocation>
</comment>
<dbReference type="EC" id="6.3.2.9" evidence="7 8"/>
<accession>A0A413SYI1</accession>
<comment type="function">
    <text evidence="7 8">Cell wall formation. Catalyzes the addition of glutamate to the nucleotide precursor UDP-N-acetylmuramoyl-L-alanine (UMA).</text>
</comment>
<keyword evidence="7 8" id="KW-0573">Peptidoglycan synthesis</keyword>
<comment type="pathway">
    <text evidence="2 7 8">Cell wall biogenesis; peptidoglycan biosynthesis.</text>
</comment>
<reference evidence="11 12" key="1">
    <citation type="submission" date="2018-08" db="EMBL/GenBank/DDBJ databases">
        <title>A genome reference for cultivated species of the human gut microbiota.</title>
        <authorList>
            <person name="Zou Y."/>
            <person name="Xue W."/>
            <person name="Luo G."/>
        </authorList>
    </citation>
    <scope>NUCLEOTIDE SEQUENCE [LARGE SCALE GENOMIC DNA]</scope>
    <source>
        <strain evidence="11 12">AM42-38</strain>
    </source>
</reference>
<comment type="similarity">
    <text evidence="7">Belongs to the MurCDEF family.</text>
</comment>
<evidence type="ECO:0000256" key="4">
    <source>
        <dbReference type="ARBA" id="ARBA00022598"/>
    </source>
</evidence>
<proteinExistence type="inferred from homology"/>
<dbReference type="EMBL" id="QSFT01000020">
    <property type="protein sequence ID" value="RHA74808.1"/>
    <property type="molecule type" value="Genomic_DNA"/>
</dbReference>
<keyword evidence="7 8" id="KW-0132">Cell division</keyword>
<comment type="catalytic activity">
    <reaction evidence="7 8">
        <text>UDP-N-acetyl-alpha-D-muramoyl-L-alanine + D-glutamate + ATP = UDP-N-acetyl-alpha-D-muramoyl-L-alanyl-D-glutamate + ADP + phosphate + H(+)</text>
        <dbReference type="Rhea" id="RHEA:16429"/>
        <dbReference type="ChEBI" id="CHEBI:15378"/>
        <dbReference type="ChEBI" id="CHEBI:29986"/>
        <dbReference type="ChEBI" id="CHEBI:30616"/>
        <dbReference type="ChEBI" id="CHEBI:43474"/>
        <dbReference type="ChEBI" id="CHEBI:83898"/>
        <dbReference type="ChEBI" id="CHEBI:83900"/>
        <dbReference type="ChEBI" id="CHEBI:456216"/>
        <dbReference type="EC" id="6.3.2.9"/>
    </reaction>
</comment>
<keyword evidence="6 7" id="KW-0067">ATP-binding</keyword>
<dbReference type="GO" id="GO:0051301">
    <property type="term" value="P:cell division"/>
    <property type="evidence" value="ECO:0007669"/>
    <property type="project" value="UniProtKB-KW"/>
</dbReference>
<keyword evidence="7 8" id="KW-0133">Cell shape</keyword>
<evidence type="ECO:0000259" key="9">
    <source>
        <dbReference type="Pfam" id="PF02875"/>
    </source>
</evidence>
<evidence type="ECO:0000256" key="8">
    <source>
        <dbReference type="RuleBase" id="RU003664"/>
    </source>
</evidence>
<dbReference type="Pfam" id="PF08245">
    <property type="entry name" value="Mur_ligase_M"/>
    <property type="match status" value="1"/>
</dbReference>
<organism evidence="11 12">
    <name type="scientific">Phocaeicola coprophilus</name>
    <dbReference type="NCBI Taxonomy" id="387090"/>
    <lineage>
        <taxon>Bacteria</taxon>
        <taxon>Pseudomonadati</taxon>
        <taxon>Bacteroidota</taxon>
        <taxon>Bacteroidia</taxon>
        <taxon>Bacteroidales</taxon>
        <taxon>Bacteroidaceae</taxon>
        <taxon>Phocaeicola</taxon>
    </lineage>
</organism>
<dbReference type="InterPro" id="IPR005762">
    <property type="entry name" value="MurD"/>
</dbReference>
<evidence type="ECO:0000256" key="1">
    <source>
        <dbReference type="ARBA" id="ARBA00004496"/>
    </source>
</evidence>
<evidence type="ECO:0000256" key="2">
    <source>
        <dbReference type="ARBA" id="ARBA00004752"/>
    </source>
</evidence>
<dbReference type="SUPFAM" id="SSF53623">
    <property type="entry name" value="MurD-like peptide ligases, catalytic domain"/>
    <property type="match status" value="1"/>
</dbReference>
<dbReference type="GO" id="GO:0071555">
    <property type="term" value="P:cell wall organization"/>
    <property type="evidence" value="ECO:0007669"/>
    <property type="project" value="UniProtKB-KW"/>
</dbReference>
<gene>
    <name evidence="7 11" type="primary">murD</name>
    <name evidence="11" type="ORF">DW921_09745</name>
</gene>
<keyword evidence="7 8" id="KW-0961">Cell wall biogenesis/degradation</keyword>
<protein>
    <recommendedName>
        <fullName evidence="7 8">UDP-N-acetylmuramoylalanine--D-glutamate ligase</fullName>
        <ecNumber evidence="7 8">6.3.2.9</ecNumber>
    </recommendedName>
    <alternativeName>
        <fullName evidence="7">D-glutamic acid-adding enzyme</fullName>
    </alternativeName>
    <alternativeName>
        <fullName evidence="7">UDP-N-acetylmuramoyl-L-alanyl-D-glutamate synthetase</fullName>
    </alternativeName>
</protein>
<feature type="domain" description="Mur ligase C-terminal" evidence="9">
    <location>
        <begin position="308"/>
        <end position="420"/>
    </location>
</feature>
<evidence type="ECO:0000256" key="5">
    <source>
        <dbReference type="ARBA" id="ARBA00022741"/>
    </source>
</evidence>
<dbReference type="Pfam" id="PF21377">
    <property type="entry name" value="MurD_N"/>
    <property type="match status" value="1"/>
</dbReference>
<dbReference type="InterPro" id="IPR036565">
    <property type="entry name" value="Mur-like_cat_sf"/>
</dbReference>
<dbReference type="RefSeq" id="WP_118400600.1">
    <property type="nucleotide sequence ID" value="NZ_CABJGD010000020.1"/>
</dbReference>
<evidence type="ECO:0000313" key="12">
    <source>
        <dbReference type="Proteomes" id="UP000283855"/>
    </source>
</evidence>
<keyword evidence="5 7" id="KW-0547">Nucleotide-binding</keyword>
<dbReference type="InterPro" id="IPR013221">
    <property type="entry name" value="Mur_ligase_cen"/>
</dbReference>